<name>A0ABX8JKI7_9BACT</name>
<proteinExistence type="predicted"/>
<dbReference type="EMBL" id="CP076724">
    <property type="protein sequence ID" value="QWV95985.1"/>
    <property type="molecule type" value="Genomic_DNA"/>
</dbReference>
<reference evidence="1 2" key="1">
    <citation type="submission" date="2021-06" db="EMBL/GenBank/DDBJ databases">
        <title>Gemonas diversity in paddy soil.</title>
        <authorList>
            <person name="Liu G."/>
        </authorList>
    </citation>
    <scope>NUCLEOTIDE SEQUENCE [LARGE SCALE GENOMIC DNA]</scope>
    <source>
        <strain evidence="1 2">RG29</strain>
    </source>
</reference>
<protein>
    <recommendedName>
        <fullName evidence="3">Apea-like HEPN domain-containing protein</fullName>
    </recommendedName>
</protein>
<keyword evidence="2" id="KW-1185">Reference proteome</keyword>
<organism evidence="1 2">
    <name type="scientific">Geomonas diazotrophica</name>
    <dbReference type="NCBI Taxonomy" id="2843197"/>
    <lineage>
        <taxon>Bacteria</taxon>
        <taxon>Pseudomonadati</taxon>
        <taxon>Thermodesulfobacteriota</taxon>
        <taxon>Desulfuromonadia</taxon>
        <taxon>Geobacterales</taxon>
        <taxon>Geobacteraceae</taxon>
        <taxon>Geomonas</taxon>
    </lineage>
</organism>
<evidence type="ECO:0000313" key="1">
    <source>
        <dbReference type="EMBL" id="QWV95985.1"/>
    </source>
</evidence>
<evidence type="ECO:0008006" key="3">
    <source>
        <dbReference type="Google" id="ProtNLM"/>
    </source>
</evidence>
<dbReference type="Proteomes" id="UP000683493">
    <property type="component" value="Chromosome"/>
</dbReference>
<accession>A0ABX8JKI7</accession>
<evidence type="ECO:0000313" key="2">
    <source>
        <dbReference type="Proteomes" id="UP000683493"/>
    </source>
</evidence>
<sequence>MVTNRQKASFTLREYEKLLKHTSRNYRCVGFEVLDDPDSLPERFAIIRHDIDISPKAALDLARIEAENNIRATYTILLTGEFYSPFEQGTRKVLQEIAGLGHDVGLHFDAAWHKISSEAELEGAIRFELEILNRLLGFEKTSGDVKMFSFHNTTPFTMACRQTSYAGLRNAYAGILQSQVSYTSDSNGYWIHRSWEELLSEAPLRIQVLTHPEWWNDRDGEPAEKVCQHLDLRSKRAWESYCISLRTGGRCNKSGLDEASSCLPLLIPREGEQILRLWLDGRREPAFLGLYRCFERLTKTMVSRYLQRMAAPAREVAALLSDHKLQLDPVAALALLTSQPVSRLLGFSGSTYRAITNARNSLIHGFPVRTVNLPRHFNALCVAMVNVAKWSKAIPKGGNSPASKTPASDVGALSAWLTAGAERLGLGAEEVAAFLGRHREIFPEGD</sequence>
<gene>
    <name evidence="1" type="ORF">KP005_11370</name>
</gene>